<keyword evidence="2" id="KW-0732">Signal</keyword>
<dbReference type="GO" id="GO:0030246">
    <property type="term" value="F:carbohydrate binding"/>
    <property type="evidence" value="ECO:0007669"/>
    <property type="project" value="TreeGrafter"/>
</dbReference>
<reference evidence="4 5" key="1">
    <citation type="submission" date="2011-01" db="EMBL/GenBank/DDBJ databases">
        <authorList>
            <person name="Muzny D."/>
            <person name="Qin X."/>
            <person name="Deng J."/>
            <person name="Jiang H."/>
            <person name="Liu Y."/>
            <person name="Qu J."/>
            <person name="Song X.-Z."/>
            <person name="Zhang L."/>
            <person name="Thornton R."/>
            <person name="Coyle M."/>
            <person name="Francisco L."/>
            <person name="Jackson L."/>
            <person name="Javaid M."/>
            <person name="Korchina V."/>
            <person name="Kovar C."/>
            <person name="Mata R."/>
            <person name="Mathew T."/>
            <person name="Ngo R."/>
            <person name="Nguyen L."/>
            <person name="Nguyen N."/>
            <person name="Okwuonu G."/>
            <person name="Ongeri F."/>
            <person name="Pham C."/>
            <person name="Simmons D."/>
            <person name="Wilczek-Boney K."/>
            <person name="Hale W."/>
            <person name="Jakkamsetti A."/>
            <person name="Pham P."/>
            <person name="Ruth R."/>
            <person name="San Lucas F."/>
            <person name="Warren J."/>
            <person name="Zhang J."/>
            <person name="Zhao Z."/>
            <person name="Zhou C."/>
            <person name="Zhu D."/>
            <person name="Lee S."/>
            <person name="Bess C."/>
            <person name="Blankenburg K."/>
            <person name="Forbes L."/>
            <person name="Fu Q."/>
            <person name="Gubbala S."/>
            <person name="Hirani K."/>
            <person name="Jayaseelan J.C."/>
            <person name="Lara F."/>
            <person name="Munidasa M."/>
            <person name="Palculict T."/>
            <person name="Patil S."/>
            <person name="Pu L.-L."/>
            <person name="Saada N."/>
            <person name="Tang L."/>
            <person name="Weissenberger G."/>
            <person name="Zhu Y."/>
            <person name="Hemphill L."/>
            <person name="Shang Y."/>
            <person name="Youmans B."/>
            <person name="Ayvaz T."/>
            <person name="Ross M."/>
            <person name="Santibanez J."/>
            <person name="Aqrawi P."/>
            <person name="Gross S."/>
            <person name="Joshi V."/>
            <person name="Fowler G."/>
            <person name="Nazareth L."/>
            <person name="Reid J."/>
            <person name="Worley K."/>
            <person name="Petrosino J."/>
            <person name="Highlander S."/>
            <person name="Gibbs R."/>
        </authorList>
    </citation>
    <scope>NUCLEOTIDE SEQUENCE [LARGE SCALE GENOMIC DNA]</scope>
    <source>
        <strain evidence="4 5">ATCC 12755</strain>
    </source>
</reference>
<sequence>MVYSTKKYGSALHKITNQIKTKGILKNPRFQREKGATGPFFLKKSKKPRKNLNVSDSLTSYTEYVRKRHGGITMKGTFGKLVVLASTLLVGGLLAACGNGSDSGANGDGDKGFVGIAMPTKSAERWIADGDNMVEELEKLGYKTDLQYGEDKVENQVAQIENMITKGVDTLVIASIDGSALTDVLEKAHNEDITVIAYDRLLMNSEYVDYYATFDNFGVGVLQASYIEDKLGLKDGEGPFNIELFGGSPDDNNALINYNGVLSVFQQYFDSGQLVVPSGQTNFNQIATLRWDGSTAQARMDNLLSANYTDQTLDAVLSPYDPISLGIISSLKGVGYGSSDKPLPVITGQDATVAGVKSIIAGEQTQTIFKDTRVLAKNTIEMIEAITNGEEVPVNDTETYDNGVKVVPTYLSNPVSVDSDNYKEELIDTDYYTEEELGI</sequence>
<dbReference type="PANTHER" id="PTHR30036">
    <property type="entry name" value="D-XYLOSE-BINDING PERIPLASMIC PROTEIN"/>
    <property type="match status" value="1"/>
</dbReference>
<dbReference type="Gene3D" id="3.40.50.2300">
    <property type="match status" value="2"/>
</dbReference>
<evidence type="ECO:0000313" key="5">
    <source>
        <dbReference type="Proteomes" id="UP000004835"/>
    </source>
</evidence>
<evidence type="ECO:0000256" key="1">
    <source>
        <dbReference type="ARBA" id="ARBA00004196"/>
    </source>
</evidence>
<protein>
    <recommendedName>
        <fullName evidence="3">Periplasmic binding protein domain-containing protein</fullName>
    </recommendedName>
</protein>
<gene>
    <name evidence="4" type="ORF">HMPREF9087_0164</name>
</gene>
<dbReference type="InterPro" id="IPR050555">
    <property type="entry name" value="Bact_Solute-Bind_Prot2"/>
</dbReference>
<dbReference type="HOGENOM" id="CLU_037628_13_1_9"/>
<dbReference type="InterPro" id="IPR028082">
    <property type="entry name" value="Peripla_BP_I"/>
</dbReference>
<feature type="domain" description="Periplasmic binding protein" evidence="3">
    <location>
        <begin position="114"/>
        <end position="391"/>
    </location>
</feature>
<organism evidence="4 5">
    <name type="scientific">Enterococcus casseliflavus ATCC 12755</name>
    <dbReference type="NCBI Taxonomy" id="888066"/>
    <lineage>
        <taxon>Bacteria</taxon>
        <taxon>Bacillati</taxon>
        <taxon>Bacillota</taxon>
        <taxon>Bacilli</taxon>
        <taxon>Lactobacillales</taxon>
        <taxon>Enterococcaceae</taxon>
        <taxon>Enterococcus</taxon>
    </lineage>
</organism>
<dbReference type="GO" id="GO:0030288">
    <property type="term" value="C:outer membrane-bounded periplasmic space"/>
    <property type="evidence" value="ECO:0007669"/>
    <property type="project" value="TreeGrafter"/>
</dbReference>
<dbReference type="InterPro" id="IPR049784">
    <property type="entry name" value="ChvE-like"/>
</dbReference>
<dbReference type="SUPFAM" id="SSF53822">
    <property type="entry name" value="Periplasmic binding protein-like I"/>
    <property type="match status" value="1"/>
</dbReference>
<dbReference type="CDD" id="cd19994">
    <property type="entry name" value="PBP1_ChvE"/>
    <property type="match status" value="1"/>
</dbReference>
<dbReference type="NCBIfam" id="NF040907">
    <property type="entry name" value="ChvE"/>
    <property type="match status" value="1"/>
</dbReference>
<proteinExistence type="predicted"/>
<comment type="subcellular location">
    <subcellularLocation>
        <location evidence="1">Cell envelope</location>
    </subcellularLocation>
</comment>
<comment type="caution">
    <text evidence="4">The sequence shown here is derived from an EMBL/GenBank/DDBJ whole genome shotgun (WGS) entry which is preliminary data.</text>
</comment>
<dbReference type="Pfam" id="PF13407">
    <property type="entry name" value="Peripla_BP_4"/>
    <property type="match status" value="1"/>
</dbReference>
<evidence type="ECO:0000256" key="2">
    <source>
        <dbReference type="ARBA" id="ARBA00022729"/>
    </source>
</evidence>
<accession>F0EG67</accession>
<dbReference type="EMBL" id="AEWT01000002">
    <property type="protein sequence ID" value="EGC70787.1"/>
    <property type="molecule type" value="Genomic_DNA"/>
</dbReference>
<evidence type="ECO:0000259" key="3">
    <source>
        <dbReference type="Pfam" id="PF13407"/>
    </source>
</evidence>
<dbReference type="PANTHER" id="PTHR30036:SF1">
    <property type="entry name" value="D-XYLOSE-BINDING PERIPLASMIC PROTEIN"/>
    <property type="match status" value="1"/>
</dbReference>
<name>F0EG67_ENTCA</name>
<dbReference type="AlphaFoldDB" id="F0EG67"/>
<evidence type="ECO:0000313" key="4">
    <source>
        <dbReference type="EMBL" id="EGC70787.1"/>
    </source>
</evidence>
<dbReference type="InterPro" id="IPR025997">
    <property type="entry name" value="SBP_2_dom"/>
</dbReference>
<dbReference type="Proteomes" id="UP000004835">
    <property type="component" value="Unassembled WGS sequence"/>
</dbReference>